<dbReference type="PANTHER" id="PTHR30303:SF4">
    <property type="entry name" value="HYDROGENASE EXPRESSION_FORMATION PROTEIN HYPE"/>
    <property type="match status" value="1"/>
</dbReference>
<accession>A0A941CQJ1</accession>
<reference evidence="4" key="1">
    <citation type="submission" date="2021-04" db="EMBL/GenBank/DDBJ databases">
        <title>Proteiniclasticum sedimins sp. nov., an obligate anaerobic bacterium isolated from anaerobic sludge.</title>
        <authorList>
            <person name="Liu J."/>
        </authorList>
    </citation>
    <scope>NUCLEOTIDE SEQUENCE</scope>
    <source>
        <strain evidence="4">BAD-10</strain>
    </source>
</reference>
<dbReference type="RefSeq" id="WP_211802296.1">
    <property type="nucleotide sequence ID" value="NZ_JAGSCS010000016.1"/>
</dbReference>
<evidence type="ECO:0000259" key="3">
    <source>
        <dbReference type="Pfam" id="PF02769"/>
    </source>
</evidence>
<dbReference type="Pfam" id="PF02769">
    <property type="entry name" value="AIRS_C"/>
    <property type="match status" value="1"/>
</dbReference>
<evidence type="ECO:0000256" key="1">
    <source>
        <dbReference type="ARBA" id="ARBA00006243"/>
    </source>
</evidence>
<dbReference type="GO" id="GO:0051604">
    <property type="term" value="P:protein maturation"/>
    <property type="evidence" value="ECO:0007669"/>
    <property type="project" value="TreeGrafter"/>
</dbReference>
<protein>
    <submittedName>
        <fullName evidence="4">AIR synthase family protein</fullName>
    </submittedName>
</protein>
<dbReference type="InterPro" id="IPR036921">
    <property type="entry name" value="PurM-like_N_sf"/>
</dbReference>
<organism evidence="4 5">
    <name type="scientific">Proteiniclasticum sediminis</name>
    <dbReference type="NCBI Taxonomy" id="2804028"/>
    <lineage>
        <taxon>Bacteria</taxon>
        <taxon>Bacillati</taxon>
        <taxon>Bacillota</taxon>
        <taxon>Clostridia</taxon>
        <taxon>Eubacteriales</taxon>
        <taxon>Clostridiaceae</taxon>
        <taxon>Proteiniclasticum</taxon>
    </lineage>
</organism>
<dbReference type="SUPFAM" id="SSF56042">
    <property type="entry name" value="PurM C-terminal domain-like"/>
    <property type="match status" value="1"/>
</dbReference>
<feature type="domain" description="PurM-like C-terminal" evidence="3">
    <location>
        <begin position="152"/>
        <end position="302"/>
    </location>
</feature>
<dbReference type="Gene3D" id="3.30.1330.10">
    <property type="entry name" value="PurM-like, N-terminal domain"/>
    <property type="match status" value="1"/>
</dbReference>
<dbReference type="Pfam" id="PF00586">
    <property type="entry name" value="AIRS"/>
    <property type="match status" value="1"/>
</dbReference>
<comment type="similarity">
    <text evidence="1">Belongs to the HypE family.</text>
</comment>
<evidence type="ECO:0000313" key="4">
    <source>
        <dbReference type="EMBL" id="MBR0576877.1"/>
    </source>
</evidence>
<feature type="domain" description="PurM-like N-terminal" evidence="2">
    <location>
        <begin position="33"/>
        <end position="139"/>
    </location>
</feature>
<keyword evidence="5" id="KW-1185">Reference proteome</keyword>
<dbReference type="EMBL" id="JAGSCS010000016">
    <property type="protein sequence ID" value="MBR0576877.1"/>
    <property type="molecule type" value="Genomic_DNA"/>
</dbReference>
<sequence length="344" mass="36823">MITGKLNWDVLAKLLKNNQGALRPEVERGGSVGEDCAVVNLSGTKLVLSTDPVTAAANHTGRIAYHINLNDIATTGAKPLGILVTVLAPPQGEISDIETVMAEISEEAKVHGVMILGGHTEVTDAVNRMVVSITALGVMDPGEKVLWTAGAEEGNGLLVTKALALEGTAILAQDFPERCREVLTEKELDEAKAFARELSVLPEGRLMRSFATAMHDITEGGILGALWEMKTASGLGFEIEAAKLPLRPVTRKLCAHFQLDPLRLISSGSMLMAVKDPEKALAELTAAGIEAHLIGRMVKEGGVLLEEGRRILVDPPARDEIYKLYDVEEGSASILPEKKEKPCE</sequence>
<dbReference type="InterPro" id="IPR036676">
    <property type="entry name" value="PurM-like_C_sf"/>
</dbReference>
<dbReference type="Proteomes" id="UP000675379">
    <property type="component" value="Unassembled WGS sequence"/>
</dbReference>
<dbReference type="InterPro" id="IPR010918">
    <property type="entry name" value="PurM-like_C_dom"/>
</dbReference>
<dbReference type="CDD" id="cd06061">
    <property type="entry name" value="PurM-like1"/>
    <property type="match status" value="1"/>
</dbReference>
<dbReference type="PANTHER" id="PTHR30303">
    <property type="entry name" value="HYDROGENASE ISOENZYMES FORMATION PROTEIN HYPE"/>
    <property type="match status" value="1"/>
</dbReference>
<dbReference type="Gene3D" id="3.90.650.10">
    <property type="entry name" value="PurM-like C-terminal domain"/>
    <property type="match status" value="1"/>
</dbReference>
<dbReference type="InterPro" id="IPR016188">
    <property type="entry name" value="PurM-like_N"/>
</dbReference>
<dbReference type="AlphaFoldDB" id="A0A941CQJ1"/>
<dbReference type="SUPFAM" id="SSF55326">
    <property type="entry name" value="PurM N-terminal domain-like"/>
    <property type="match status" value="1"/>
</dbReference>
<evidence type="ECO:0000313" key="5">
    <source>
        <dbReference type="Proteomes" id="UP000675379"/>
    </source>
</evidence>
<evidence type="ECO:0000259" key="2">
    <source>
        <dbReference type="Pfam" id="PF00586"/>
    </source>
</evidence>
<name>A0A941CQJ1_9CLOT</name>
<comment type="caution">
    <text evidence="4">The sequence shown here is derived from an EMBL/GenBank/DDBJ whole genome shotgun (WGS) entry which is preliminary data.</text>
</comment>
<gene>
    <name evidence="4" type="ORF">KCG48_11180</name>
</gene>
<dbReference type="InterPro" id="IPR011854">
    <property type="entry name" value="HypE"/>
</dbReference>
<proteinExistence type="inferred from homology"/>
<dbReference type="PIRSF" id="PIRSF005644">
    <property type="entry name" value="Hdrgns_mtr_HypE"/>
    <property type="match status" value="1"/>
</dbReference>